<dbReference type="GO" id="GO:0046872">
    <property type="term" value="F:metal ion binding"/>
    <property type="evidence" value="ECO:0007669"/>
    <property type="project" value="UniProtKB-KW"/>
</dbReference>
<organism evidence="6 7">
    <name type="scientific">Candidatus Desulfosporosinus infrequens</name>
    <dbReference type="NCBI Taxonomy" id="2043169"/>
    <lineage>
        <taxon>Bacteria</taxon>
        <taxon>Bacillati</taxon>
        <taxon>Bacillota</taxon>
        <taxon>Clostridia</taxon>
        <taxon>Eubacteriales</taxon>
        <taxon>Desulfitobacteriaceae</taxon>
        <taxon>Desulfosporosinus</taxon>
    </lineage>
</organism>
<reference evidence="7" key="1">
    <citation type="submission" date="2018-02" db="EMBL/GenBank/DDBJ databases">
        <authorList>
            <person name="Hausmann B."/>
        </authorList>
    </citation>
    <scope>NUCLEOTIDE SEQUENCE [LARGE SCALE GENOMIC DNA]</scope>
    <source>
        <strain evidence="7">Peat soil MAG SbF1</strain>
    </source>
</reference>
<keyword evidence="2" id="KW-0479">Metal-binding</keyword>
<dbReference type="Gene3D" id="2.40.40.20">
    <property type="match status" value="1"/>
</dbReference>
<dbReference type="PROSITE" id="PS51669">
    <property type="entry name" value="4FE4S_MOW_BIS_MGD"/>
    <property type="match status" value="1"/>
</dbReference>
<dbReference type="GO" id="GO:0016491">
    <property type="term" value="F:oxidoreductase activity"/>
    <property type="evidence" value="ECO:0007669"/>
    <property type="project" value="InterPro"/>
</dbReference>
<keyword evidence="3" id="KW-0408">Iron</keyword>
<evidence type="ECO:0000256" key="1">
    <source>
        <dbReference type="ARBA" id="ARBA00010312"/>
    </source>
</evidence>
<protein>
    <recommendedName>
        <fullName evidence="5">4Fe-4S Mo/W bis-MGD-type domain-containing protein</fullName>
    </recommendedName>
</protein>
<dbReference type="InterPro" id="IPR006963">
    <property type="entry name" value="Mopterin_OxRdtase_4Fe-4S_dom"/>
</dbReference>
<accession>A0A2U3LBV1</accession>
<dbReference type="Pfam" id="PF01568">
    <property type="entry name" value="Molydop_binding"/>
    <property type="match status" value="1"/>
</dbReference>
<evidence type="ECO:0000256" key="2">
    <source>
        <dbReference type="ARBA" id="ARBA00022723"/>
    </source>
</evidence>
<dbReference type="InterPro" id="IPR006657">
    <property type="entry name" value="MoPterin_dinucl-bd_dom"/>
</dbReference>
<evidence type="ECO:0000256" key="4">
    <source>
        <dbReference type="ARBA" id="ARBA00023014"/>
    </source>
</evidence>
<dbReference type="Pfam" id="PF00384">
    <property type="entry name" value="Molybdopterin"/>
    <property type="match status" value="1"/>
</dbReference>
<dbReference type="InterPro" id="IPR006656">
    <property type="entry name" value="Mopterin_OxRdtase"/>
</dbReference>
<feature type="domain" description="4Fe-4S Mo/W bis-MGD-type" evidence="5">
    <location>
        <begin position="20"/>
        <end position="79"/>
    </location>
</feature>
<dbReference type="PANTHER" id="PTHR43742:SF6">
    <property type="entry name" value="OXIDOREDUCTASE YYAE-RELATED"/>
    <property type="match status" value="1"/>
</dbReference>
<evidence type="ECO:0000256" key="3">
    <source>
        <dbReference type="ARBA" id="ARBA00023004"/>
    </source>
</evidence>
<dbReference type="InterPro" id="IPR009010">
    <property type="entry name" value="Asp_de-COase-like_dom_sf"/>
</dbReference>
<keyword evidence="4" id="KW-0411">Iron-sulfur</keyword>
<dbReference type="OrthoDB" id="219031at2"/>
<evidence type="ECO:0000259" key="5">
    <source>
        <dbReference type="PROSITE" id="PS51669"/>
    </source>
</evidence>
<name>A0A2U3LBV1_9FIRM</name>
<comment type="similarity">
    <text evidence="1">Belongs to the prokaryotic molybdopterin-containing oxidoreductase family.</text>
</comment>
<dbReference type="SUPFAM" id="SSF53706">
    <property type="entry name" value="Formate dehydrogenase/DMSO reductase, domains 1-3"/>
    <property type="match status" value="1"/>
</dbReference>
<dbReference type="SUPFAM" id="SSF50692">
    <property type="entry name" value="ADC-like"/>
    <property type="match status" value="1"/>
</dbReference>
<dbReference type="AlphaFoldDB" id="A0A2U3LBV1"/>
<evidence type="ECO:0000313" key="6">
    <source>
        <dbReference type="EMBL" id="SPF49346.1"/>
    </source>
</evidence>
<dbReference type="Proteomes" id="UP000238916">
    <property type="component" value="Unassembled WGS sequence"/>
</dbReference>
<dbReference type="PANTHER" id="PTHR43742">
    <property type="entry name" value="TRIMETHYLAMINE-N-OXIDE REDUCTASE"/>
    <property type="match status" value="1"/>
</dbReference>
<dbReference type="InterPro" id="IPR050612">
    <property type="entry name" value="Prok_Mopterin_Oxidored"/>
</dbReference>
<sequence>MVTTRRVPGRFPDTAPVPEVRYVRTVDSPNCTGACGWIATVKEDIIIDLKPAADYPDPEYNPRGCLRGMASTSLIYHPDRIQTPLIRVGQRGEGLWRESSWDEAMDLLAEKFKDISAKYGPESIVFFNQVIGTGNVQKGAQVRLASLFGASYATGYDYNGDISMGYTETVGIDSLESESAAWAEAKTLILWGANVLQTRMPDAKFVLKVQENGGKVIVIDPRASQSVKAADLWLPLIPGTDGILALGVARIILANGWIDSSFIRSFTDLPLLVRMDTGERLRASDLHLGKPDEFVAVLPTSLARGELDKTLRDAAQPFRFVPVSPESLDIEGVEQLALDGIYNVEIEGKPVTVRPAMALLREHLQQEQYSLNNVSQKTGLTPDSILELARSYAQNRPAQIIIGMGVNHRFHGDLVIRSILLLGALTGGFGKPGQSVDIYSGQHHVRFDISPWWYPDGKRPNVVSMHYVIMPEKSPTMNPKIHLPKDGFHALFFSHANIFTTSHVNEWRKIRDKLEFIVAVDYMKTPSTELADLVLPAPTFWEKHELVVTGPHPYIQIQQPVIPPRYQARSELWMMKELAKRLNPEWEAYFEMSAEEVIDYLLANGGPVSAGITLEALKKGPVRLNLPSPDVPLVENIEQRLPLPPRAYPHKEGAQREFLKTGRMEFYKEEESFRTSGEALPTYKEAYSHLSPEELRFPLTFMTPHAKWRVHSTHVNNPWLQNLNRKPVVEIHPQDAQTRQIKDGDLVELFNLYGSFQLWARVTQTIRSGALSVDHGWWSRYLAKGDYNNVLLPERVKTLQETYFLPAVYAPGQLWKDPRVEIRKVK</sequence>
<evidence type="ECO:0000313" key="7">
    <source>
        <dbReference type="Proteomes" id="UP000238916"/>
    </source>
</evidence>
<dbReference type="GO" id="GO:0043546">
    <property type="term" value="F:molybdopterin cofactor binding"/>
    <property type="evidence" value="ECO:0007669"/>
    <property type="project" value="InterPro"/>
</dbReference>
<gene>
    <name evidence="6" type="ORF">SBF1_450011</name>
</gene>
<dbReference type="EMBL" id="OMOF01000390">
    <property type="protein sequence ID" value="SPF49346.1"/>
    <property type="molecule type" value="Genomic_DNA"/>
</dbReference>
<dbReference type="Gene3D" id="3.40.50.12440">
    <property type="match status" value="3"/>
</dbReference>
<proteinExistence type="inferred from homology"/>
<dbReference type="GO" id="GO:0051536">
    <property type="term" value="F:iron-sulfur cluster binding"/>
    <property type="evidence" value="ECO:0007669"/>
    <property type="project" value="UniProtKB-KW"/>
</dbReference>
<dbReference type="Gene3D" id="3.40.50.740">
    <property type="match status" value="1"/>
</dbReference>